<comment type="caution">
    <text evidence="1">The sequence shown here is derived from an EMBL/GenBank/DDBJ whole genome shotgun (WGS) entry which is preliminary data.</text>
</comment>
<evidence type="ECO:0000313" key="2">
    <source>
        <dbReference type="Proteomes" id="UP000619788"/>
    </source>
</evidence>
<protein>
    <submittedName>
        <fullName evidence="1">Uncharacterized protein</fullName>
    </submittedName>
</protein>
<dbReference type="AlphaFoldDB" id="A0A8J3WKT6"/>
<dbReference type="Proteomes" id="UP000619788">
    <property type="component" value="Unassembled WGS sequence"/>
</dbReference>
<organism evidence="1 2">
    <name type="scientific">Planobispora siamensis</name>
    <dbReference type="NCBI Taxonomy" id="936338"/>
    <lineage>
        <taxon>Bacteria</taxon>
        <taxon>Bacillati</taxon>
        <taxon>Actinomycetota</taxon>
        <taxon>Actinomycetes</taxon>
        <taxon>Streptosporangiales</taxon>
        <taxon>Streptosporangiaceae</taxon>
        <taxon>Planobispora</taxon>
    </lineage>
</organism>
<dbReference type="RefSeq" id="WP_204064157.1">
    <property type="nucleotide sequence ID" value="NZ_BOOJ01000023.1"/>
</dbReference>
<proteinExistence type="predicted"/>
<name>A0A8J3WKT6_9ACTN</name>
<dbReference type="EMBL" id="BOOJ01000023">
    <property type="protein sequence ID" value="GIH91907.1"/>
    <property type="molecule type" value="Genomic_DNA"/>
</dbReference>
<reference evidence="1 2" key="1">
    <citation type="submission" date="2021-01" db="EMBL/GenBank/DDBJ databases">
        <title>Whole genome shotgun sequence of Planobispora siamensis NBRC 107568.</title>
        <authorList>
            <person name="Komaki H."/>
            <person name="Tamura T."/>
        </authorList>
    </citation>
    <scope>NUCLEOTIDE SEQUENCE [LARGE SCALE GENOMIC DNA]</scope>
    <source>
        <strain evidence="1 2">NBRC 107568</strain>
    </source>
</reference>
<evidence type="ECO:0000313" key="1">
    <source>
        <dbReference type="EMBL" id="GIH91907.1"/>
    </source>
</evidence>
<accession>A0A8J3WKT6</accession>
<keyword evidence="2" id="KW-1185">Reference proteome</keyword>
<gene>
    <name evidence="1" type="ORF">Psi01_25370</name>
</gene>
<sequence length="79" mass="8209">MLHATAAPAGCAPWCTDHTDGYCRRPADGFADTFLSATPDGPMVFSYAVVRDELPLAEAEAYFSAGLDLVAAARTGVSA</sequence>